<dbReference type="KEGG" id="blac:94345241"/>
<name>A0A976IM36_BRELC</name>
<comment type="caution">
    <text evidence="1">The sequence shown here is derived from an EMBL/GenBank/DDBJ whole genome shotgun (WGS) entry which is preliminary data.</text>
</comment>
<evidence type="ECO:0000313" key="1">
    <source>
        <dbReference type="EMBL" id="TDH74372.1"/>
    </source>
</evidence>
<dbReference type="EMBL" id="SHOA02000011">
    <property type="protein sequence ID" value="TDH74372.1"/>
    <property type="molecule type" value="Genomic_DNA"/>
</dbReference>
<evidence type="ECO:0000313" key="2">
    <source>
        <dbReference type="Proteomes" id="UP000294530"/>
    </source>
</evidence>
<sequence length="131" mass="15162">MLRTSPSKWESKSHCCSFLGYSPGLKAYGQNRISNTVRGDITPREIVYKSEPILKHLREFISRGLWESKSHCCSFLGYSPGLKAYGVWDEEDIHLNTFRPTQLNEREPFRYITMPRSDSTPVEFVDTPMIL</sequence>
<keyword evidence="2" id="KW-1185">Reference proteome</keyword>
<dbReference type="AlphaFoldDB" id="A0A976IM36"/>
<dbReference type="RefSeq" id="XP_067823870.1">
    <property type="nucleotide sequence ID" value="XM_067959570.1"/>
</dbReference>
<proteinExistence type="predicted"/>
<gene>
    <name evidence="1" type="ORF">CCR75_001467</name>
</gene>
<dbReference type="Proteomes" id="UP000294530">
    <property type="component" value="Unassembled WGS sequence"/>
</dbReference>
<reference evidence="1 2" key="1">
    <citation type="journal article" date="2021" name="Genome Biol.">
        <title>AFLAP: assembly-free linkage analysis pipeline using k-mers from genome sequencing data.</title>
        <authorList>
            <person name="Fletcher K."/>
            <person name="Zhang L."/>
            <person name="Gil J."/>
            <person name="Han R."/>
            <person name="Cavanaugh K."/>
            <person name="Michelmore R."/>
        </authorList>
    </citation>
    <scope>NUCLEOTIDE SEQUENCE [LARGE SCALE GENOMIC DNA]</scope>
    <source>
        <strain evidence="1 2">SF5</strain>
    </source>
</reference>
<protein>
    <submittedName>
        <fullName evidence="1">Uncharacterized protein</fullName>
    </submittedName>
</protein>
<accession>A0A976IM36</accession>
<dbReference type="GeneID" id="94345241"/>
<organism evidence="1 2">
    <name type="scientific">Bremia lactucae</name>
    <name type="common">Lettuce downy mildew</name>
    <dbReference type="NCBI Taxonomy" id="4779"/>
    <lineage>
        <taxon>Eukaryota</taxon>
        <taxon>Sar</taxon>
        <taxon>Stramenopiles</taxon>
        <taxon>Oomycota</taxon>
        <taxon>Peronosporomycetes</taxon>
        <taxon>Peronosporales</taxon>
        <taxon>Peronosporaceae</taxon>
        <taxon>Bremia</taxon>
    </lineage>
</organism>